<comment type="caution">
    <text evidence="1">The sequence shown here is derived from an EMBL/GenBank/DDBJ whole genome shotgun (WGS) entry which is preliminary data.</text>
</comment>
<accession>A0A0F8WQH2</accession>
<dbReference type="AlphaFoldDB" id="A0A0F8WQH2"/>
<proteinExistence type="predicted"/>
<dbReference type="EMBL" id="LAZR01067945">
    <property type="protein sequence ID" value="KKK50585.1"/>
    <property type="molecule type" value="Genomic_DNA"/>
</dbReference>
<evidence type="ECO:0000313" key="1">
    <source>
        <dbReference type="EMBL" id="KKK50585.1"/>
    </source>
</evidence>
<name>A0A0F8WQH2_9ZZZZ</name>
<organism evidence="1">
    <name type="scientific">marine sediment metagenome</name>
    <dbReference type="NCBI Taxonomy" id="412755"/>
    <lineage>
        <taxon>unclassified sequences</taxon>
        <taxon>metagenomes</taxon>
        <taxon>ecological metagenomes</taxon>
    </lineage>
</organism>
<sequence length="161" mass="19395">MINEIEELKIKLKKIIDKFLENDIHLLKIDSHESSLSFRIGLYLVEEFENCDVDMEYNRKGTEKKKIDKDNELSLFRPDLIVHKRNNDDYNYIVIQIKKNTYELNGDEINKDRNYLKKLTLNNGLYDYRFGILLFFYCKQQSTTHPLIEYYENGLLIKQED</sequence>
<reference evidence="1" key="1">
    <citation type="journal article" date="2015" name="Nature">
        <title>Complex archaea that bridge the gap between prokaryotes and eukaryotes.</title>
        <authorList>
            <person name="Spang A."/>
            <person name="Saw J.H."/>
            <person name="Jorgensen S.L."/>
            <person name="Zaremba-Niedzwiedzka K."/>
            <person name="Martijn J."/>
            <person name="Lind A.E."/>
            <person name="van Eijk R."/>
            <person name="Schleper C."/>
            <person name="Guy L."/>
            <person name="Ettema T.J."/>
        </authorList>
    </citation>
    <scope>NUCLEOTIDE SEQUENCE</scope>
</reference>
<gene>
    <name evidence="1" type="ORF">LCGC14_3123560</name>
</gene>
<evidence type="ECO:0008006" key="2">
    <source>
        <dbReference type="Google" id="ProtNLM"/>
    </source>
</evidence>
<protein>
    <recommendedName>
        <fullName evidence="2">Type I restriction enzyme R protein N-terminal domain-containing protein</fullName>
    </recommendedName>
</protein>